<name>A0AAR2LUY7_PYGNA</name>
<evidence type="ECO:0000256" key="11">
    <source>
        <dbReference type="RuleBase" id="RU004423"/>
    </source>
</evidence>
<keyword evidence="6 13" id="KW-1133">Transmembrane helix</keyword>
<accession>A0AAR2LUY7</accession>
<comment type="subcellular location">
    <subcellularLocation>
        <location evidence="1 12">Membrane</location>
        <topology evidence="1 12">Multi-pass membrane protein</topology>
    </subcellularLocation>
</comment>
<evidence type="ECO:0000256" key="8">
    <source>
        <dbReference type="ARBA" id="ARBA00023136"/>
    </source>
</evidence>
<sequence length="312" mass="35787">MLASSCVTVLYLWRHMKSMQESSSSFSAHLQKQMRVTITGIIQALLYFLCSFKLHEHILCTVILLYSFGTAINMGIDLVLFSVRASVTCSLWLNVFYYSQIVPAQHSVSIWLKKNIRVFTYFALILDKTYNLFGFIINISDNAVFFTECFKYTAGVNNTDATQNRTFATSILLSNMVLINFWIRLGLTLLNLCAMSAASCATTLYLWRHVKSMEKNSSSSLSSPHLRKQMRVTITGIIQALLYFICSTWMTLDALLRVKLPIFFDMDRHIFCTVISLYSFATTINVCVGQTTFRQRVIRLWEKFLQSSNLNE</sequence>
<dbReference type="Pfam" id="PF05296">
    <property type="entry name" value="TAS2R"/>
    <property type="match status" value="1"/>
</dbReference>
<keyword evidence="3 12" id="KW-0919">Taste</keyword>
<dbReference type="PANTHER" id="PTHR11394">
    <property type="entry name" value="TASTE RECEPTOR TYPE 2"/>
    <property type="match status" value="1"/>
</dbReference>
<dbReference type="AlphaFoldDB" id="A0AAR2LUY7"/>
<dbReference type="PANTHER" id="PTHR11394:SF47">
    <property type="entry name" value="TASTE RECEPTOR TYPE 2 MEMBER 40"/>
    <property type="match status" value="1"/>
</dbReference>
<evidence type="ECO:0000256" key="13">
    <source>
        <dbReference type="SAM" id="Phobius"/>
    </source>
</evidence>
<evidence type="ECO:0000313" key="15">
    <source>
        <dbReference type="Proteomes" id="UP001501920"/>
    </source>
</evidence>
<organism evidence="14 15">
    <name type="scientific">Pygocentrus nattereri</name>
    <name type="common">Red-bellied piranha</name>
    <dbReference type="NCBI Taxonomy" id="42514"/>
    <lineage>
        <taxon>Eukaryota</taxon>
        <taxon>Metazoa</taxon>
        <taxon>Chordata</taxon>
        <taxon>Craniata</taxon>
        <taxon>Vertebrata</taxon>
        <taxon>Euteleostomi</taxon>
        <taxon>Actinopterygii</taxon>
        <taxon>Neopterygii</taxon>
        <taxon>Teleostei</taxon>
        <taxon>Ostariophysi</taxon>
        <taxon>Characiformes</taxon>
        <taxon>Characoidei</taxon>
        <taxon>Pygocentrus</taxon>
    </lineage>
</organism>
<dbReference type="Proteomes" id="UP001501920">
    <property type="component" value="Chromosome 6"/>
</dbReference>
<keyword evidence="10 12" id="KW-0807">Transducer</keyword>
<evidence type="ECO:0000256" key="7">
    <source>
        <dbReference type="ARBA" id="ARBA00023040"/>
    </source>
</evidence>
<protein>
    <recommendedName>
        <fullName evidence="12">Taste receptor type 2</fullName>
    </recommendedName>
</protein>
<keyword evidence="15" id="KW-1185">Reference proteome</keyword>
<evidence type="ECO:0000256" key="5">
    <source>
        <dbReference type="ARBA" id="ARBA00022692"/>
    </source>
</evidence>
<evidence type="ECO:0000313" key="14">
    <source>
        <dbReference type="Ensembl" id="ENSPNAP00000078146.1"/>
    </source>
</evidence>
<evidence type="ECO:0000256" key="3">
    <source>
        <dbReference type="ARBA" id="ARBA00022480"/>
    </source>
</evidence>
<reference evidence="14" key="2">
    <citation type="submission" date="2025-08" db="UniProtKB">
        <authorList>
            <consortium name="Ensembl"/>
        </authorList>
    </citation>
    <scope>IDENTIFICATION</scope>
</reference>
<feature type="transmembrane region" description="Helical" evidence="13">
    <location>
        <begin position="270"/>
        <end position="293"/>
    </location>
</feature>
<evidence type="ECO:0000256" key="6">
    <source>
        <dbReference type="ARBA" id="ARBA00022989"/>
    </source>
</evidence>
<dbReference type="GO" id="GO:0016020">
    <property type="term" value="C:membrane"/>
    <property type="evidence" value="ECO:0007669"/>
    <property type="project" value="UniProtKB-SubCell"/>
</dbReference>
<dbReference type="GeneTree" id="ENSGT00530000065251"/>
<feature type="transmembrane region" description="Helical" evidence="13">
    <location>
        <begin position="78"/>
        <end position="97"/>
    </location>
</feature>
<comment type="similarity">
    <text evidence="2 11">Belongs to the G-protein coupled receptor T2R family.</text>
</comment>
<evidence type="ECO:0000256" key="1">
    <source>
        <dbReference type="ARBA" id="ARBA00004141"/>
    </source>
</evidence>
<feature type="transmembrane region" description="Helical" evidence="13">
    <location>
        <begin position="232"/>
        <end position="250"/>
    </location>
</feature>
<evidence type="ECO:0000256" key="10">
    <source>
        <dbReference type="ARBA" id="ARBA00023224"/>
    </source>
</evidence>
<keyword evidence="7 12" id="KW-0297">G-protein coupled receptor</keyword>
<dbReference type="Ensembl" id="ENSPNAT00000076469.1">
    <property type="protein sequence ID" value="ENSPNAP00000078146.1"/>
    <property type="gene ID" value="ENSPNAG00000037015.1"/>
</dbReference>
<keyword evidence="4 12" id="KW-0716">Sensory transduction</keyword>
<feature type="transmembrane region" description="Helical" evidence="13">
    <location>
        <begin position="44"/>
        <end position="66"/>
    </location>
</feature>
<reference evidence="14 15" key="1">
    <citation type="submission" date="2020-10" db="EMBL/GenBank/DDBJ databases">
        <title>Pygocentrus nattereri (red-bellied piranha) genome, fPygNat1, primary haplotype.</title>
        <authorList>
            <person name="Myers G."/>
            <person name="Meyer A."/>
            <person name="Karagic N."/>
            <person name="Pippel M."/>
            <person name="Winkler S."/>
            <person name="Tracey A."/>
            <person name="Wood J."/>
            <person name="Formenti G."/>
            <person name="Howe K."/>
            <person name="Fedrigo O."/>
            <person name="Jarvis E.D."/>
        </authorList>
    </citation>
    <scope>NUCLEOTIDE SEQUENCE [LARGE SCALE GENOMIC DNA]</scope>
</reference>
<keyword evidence="8 12" id="KW-0472">Membrane</keyword>
<reference evidence="14" key="3">
    <citation type="submission" date="2025-09" db="UniProtKB">
        <authorList>
            <consortium name="Ensembl"/>
        </authorList>
    </citation>
    <scope>IDENTIFICATION</scope>
</reference>
<keyword evidence="9 12" id="KW-0675">Receptor</keyword>
<feature type="transmembrane region" description="Helical" evidence="13">
    <location>
        <begin position="118"/>
        <end position="137"/>
    </location>
</feature>
<evidence type="ECO:0000256" key="4">
    <source>
        <dbReference type="ARBA" id="ARBA00022606"/>
    </source>
</evidence>
<keyword evidence="5 12" id="KW-0812">Transmembrane</keyword>
<feature type="transmembrane region" description="Helical" evidence="13">
    <location>
        <begin position="181"/>
        <end position="207"/>
    </location>
</feature>
<evidence type="ECO:0000256" key="12">
    <source>
        <dbReference type="RuleBase" id="RU004424"/>
    </source>
</evidence>
<proteinExistence type="inferred from homology"/>
<dbReference type="GO" id="GO:0033038">
    <property type="term" value="F:bitter taste receptor activity"/>
    <property type="evidence" value="ECO:0007669"/>
    <property type="project" value="InterPro"/>
</dbReference>
<evidence type="ECO:0000256" key="9">
    <source>
        <dbReference type="ARBA" id="ARBA00023170"/>
    </source>
</evidence>
<dbReference type="InterPro" id="IPR007960">
    <property type="entry name" value="TAS2R"/>
</dbReference>
<evidence type="ECO:0000256" key="2">
    <source>
        <dbReference type="ARBA" id="ARBA00007376"/>
    </source>
</evidence>
<dbReference type="GO" id="GO:0004930">
    <property type="term" value="F:G protein-coupled receptor activity"/>
    <property type="evidence" value="ECO:0007669"/>
    <property type="project" value="UniProtKB-KW"/>
</dbReference>